<accession>A0A6J5L5U5</accession>
<dbReference type="EMBL" id="LR796233">
    <property type="protein sequence ID" value="CAB4129335.1"/>
    <property type="molecule type" value="Genomic_DNA"/>
</dbReference>
<reference evidence="1" key="1">
    <citation type="submission" date="2020-04" db="EMBL/GenBank/DDBJ databases">
        <authorList>
            <person name="Chiriac C."/>
            <person name="Salcher M."/>
            <person name="Ghai R."/>
            <person name="Kavagutti S V."/>
        </authorList>
    </citation>
    <scope>NUCLEOTIDE SEQUENCE</scope>
</reference>
<name>A0A6J5L5U5_9CAUD</name>
<proteinExistence type="predicted"/>
<dbReference type="Gene3D" id="3.40.190.10">
    <property type="entry name" value="Periplasmic binding protein-like II"/>
    <property type="match status" value="1"/>
</dbReference>
<protein>
    <submittedName>
        <fullName evidence="1">Bordetella uptake protein</fullName>
    </submittedName>
</protein>
<organism evidence="1">
    <name type="scientific">uncultured Caudovirales phage</name>
    <dbReference type="NCBI Taxonomy" id="2100421"/>
    <lineage>
        <taxon>Viruses</taxon>
        <taxon>Duplodnaviria</taxon>
        <taxon>Heunggongvirae</taxon>
        <taxon>Uroviricota</taxon>
        <taxon>Caudoviricetes</taxon>
        <taxon>Peduoviridae</taxon>
        <taxon>Maltschvirus</taxon>
        <taxon>Maltschvirus maltsch</taxon>
    </lineage>
</organism>
<sequence>MKKFFIALLFSIATLAQAKETITVVYGWSPADIAANFSRSIVNEANKIQDKYTFIFDTKPGAGASIAAQYVANNPNTILATSSAFWIRPHFFPNESHDPTAFKEILPQCDAPLGVYSKKYKSWSEVPADKPLTISVSGLGITTHLVATEVAKKFPQMQVIPFKSTTDATLSVIGGTTDFSIAFIGDGEQYIHAKDEKQKLYLLGITGSTPDGKVPTLISQGFPKILSQMNAPSHLVVPNSWSDTKFNEVRDILMRAGRAKGVSESYALDHCAPLNQMPNDQIQPWFNKQSVIWKRIASGITLK</sequence>
<dbReference type="InterPro" id="IPR042100">
    <property type="entry name" value="Bug_dom1"/>
</dbReference>
<dbReference type="InterPro" id="IPR005064">
    <property type="entry name" value="BUG"/>
</dbReference>
<dbReference type="Pfam" id="PF03401">
    <property type="entry name" value="TctC"/>
    <property type="match status" value="1"/>
</dbReference>
<gene>
    <name evidence="1" type="ORF">UFOVP112_433</name>
</gene>
<dbReference type="Gene3D" id="3.40.190.150">
    <property type="entry name" value="Bordetella uptake gene, domain 1"/>
    <property type="match status" value="1"/>
</dbReference>
<evidence type="ECO:0000313" key="1">
    <source>
        <dbReference type="EMBL" id="CAB4129335.1"/>
    </source>
</evidence>